<evidence type="ECO:0000313" key="10">
    <source>
        <dbReference type="Proteomes" id="UP000054097"/>
    </source>
</evidence>
<dbReference type="InterPro" id="IPR011006">
    <property type="entry name" value="CheY-like_superfamily"/>
</dbReference>
<evidence type="ECO:0000256" key="3">
    <source>
        <dbReference type="ARBA" id="ARBA00022553"/>
    </source>
</evidence>
<dbReference type="PROSITE" id="PS50109">
    <property type="entry name" value="HIS_KIN"/>
    <property type="match status" value="1"/>
</dbReference>
<reference evidence="10" key="2">
    <citation type="submission" date="2015-01" db="EMBL/GenBank/DDBJ databases">
        <title>Evolutionary Origins and Diversification of the Mycorrhizal Mutualists.</title>
        <authorList>
            <consortium name="DOE Joint Genome Institute"/>
            <consortium name="Mycorrhizal Genomics Consortium"/>
            <person name="Kohler A."/>
            <person name="Kuo A."/>
            <person name="Nagy L.G."/>
            <person name="Floudas D."/>
            <person name="Copeland A."/>
            <person name="Barry K.W."/>
            <person name="Cichocki N."/>
            <person name="Veneault-Fourrey C."/>
            <person name="LaButti K."/>
            <person name="Lindquist E.A."/>
            <person name="Lipzen A."/>
            <person name="Lundell T."/>
            <person name="Morin E."/>
            <person name="Murat C."/>
            <person name="Riley R."/>
            <person name="Ohm R."/>
            <person name="Sun H."/>
            <person name="Tunlid A."/>
            <person name="Henrissat B."/>
            <person name="Grigoriev I.V."/>
            <person name="Hibbett D.S."/>
            <person name="Martin F."/>
        </authorList>
    </citation>
    <scope>NUCLEOTIDE SEQUENCE [LARGE SCALE GENOMIC DNA]</scope>
    <source>
        <strain evidence="10">MAFF 305830</strain>
    </source>
</reference>
<keyword evidence="5" id="KW-0418">Kinase</keyword>
<dbReference type="InterPro" id="IPR003594">
    <property type="entry name" value="HATPase_dom"/>
</dbReference>
<dbReference type="Gene3D" id="3.40.50.2300">
    <property type="match status" value="1"/>
</dbReference>
<dbReference type="Gene3D" id="3.30.565.10">
    <property type="entry name" value="Histidine kinase-like ATPase, C-terminal domain"/>
    <property type="match status" value="1"/>
</dbReference>
<dbReference type="EMBL" id="KN824278">
    <property type="protein sequence ID" value="KIM33619.1"/>
    <property type="molecule type" value="Genomic_DNA"/>
</dbReference>
<evidence type="ECO:0000259" key="7">
    <source>
        <dbReference type="PROSITE" id="PS50109"/>
    </source>
</evidence>
<dbReference type="SUPFAM" id="SSF47384">
    <property type="entry name" value="Homodimeric domain of signal transducing histidine kinase"/>
    <property type="match status" value="1"/>
</dbReference>
<sequence length="970" mass="107172">MTPNCRKCLAQSLNTSPGYLEAPIPKNERHRRMAVRRYFPFGERIDYNLDRIIRLGKMIFSVNNAAISLVDTDYVHVSIPEGDPVTVPRGDSMCSHTILIKKIHEPLVILDTLEDWRFRNNPTVTGAWSMRFYAGYPLRTKDGLNIGTICLIDDKPRKEFTANERTELKELAQLVLRELESRQTERQARVRDEMQSSIEVFNRDIVSESKPTNQVALRLVDILSSTLKLEGVFILDAQAGAALRPPRAPHLVTQLEAHDPSIRIPELSFNQDEKATVLAASTHAATNTSSLRVGYTELMALFTESPSGVCYNSDAAIPQPLRNLLPSKATAAAAVLILRGNNRPFAVICVYTTQPTFAFEIPDSLLTYLRAMGSVLCTTQEKQVLSLADKAKVDFIANISHELRTPLHGVLASCDLLNETPLTAAQESLLDTAQACASSLAETINHVLDFTKANSRPSHEAREPVDLAWLIESTMNGGWLGRAARAAPDGSAIGELYAPEKLPDAPLRQGEVVEPLIDIQPLEDWTVMVDKAGLRRILLNLVGNSMKFTSNGYVKVGLYQIGAEEEGRRSIEILVEDTGLGMSPDFIQEKLFHPFSQANSLAHGIGLGLAIVRSILRSSGIDGTIDVQSKLGVGTRMTIRLKAPVSQPQGNGWYRVPQVTRGLSLPPTAWCGFRASHRGSILIRKSLLQNLTRWNYKTQEIDASDAKLLIVDGDGIAIEELSRLCGAKPKILLLCSVPIHPSFFKVSQEYTETGGLCLNMIKPVGPHALARALTKILEDDAPNPVSTMSIKLPDVIPNISAMPTPKILADFDKQPQYSKPLPETVETNGHSQIRALIVEDNSVNRKVLSAFLRRRGCEFVEACDGVEGVQQFQKHPDGHFHMILMDLQMPLKDGFDAAKEIREIELQRALSRGHRDRDFHSAQIFALTGLASPENKERATEIGFNGYLVKPVAFKVLDATLKSVLETTTR</sequence>
<dbReference type="EC" id="2.7.13.3" evidence="2"/>
<dbReference type="OrthoDB" id="21225at2759"/>
<dbReference type="InterPro" id="IPR029016">
    <property type="entry name" value="GAF-like_dom_sf"/>
</dbReference>
<evidence type="ECO:0000259" key="8">
    <source>
        <dbReference type="PROSITE" id="PS50110"/>
    </source>
</evidence>
<dbReference type="SUPFAM" id="SSF52172">
    <property type="entry name" value="CheY-like"/>
    <property type="match status" value="1"/>
</dbReference>
<dbReference type="InterPro" id="IPR003018">
    <property type="entry name" value="GAF"/>
</dbReference>
<dbReference type="Pfam" id="PF02518">
    <property type="entry name" value="HATPase_c"/>
    <property type="match status" value="1"/>
</dbReference>
<dbReference type="GO" id="GO:0009927">
    <property type="term" value="F:histidine phosphotransfer kinase activity"/>
    <property type="evidence" value="ECO:0007669"/>
    <property type="project" value="TreeGrafter"/>
</dbReference>
<dbReference type="PROSITE" id="PS50110">
    <property type="entry name" value="RESPONSE_REGULATORY"/>
    <property type="match status" value="1"/>
</dbReference>
<dbReference type="SUPFAM" id="SSF55874">
    <property type="entry name" value="ATPase domain of HSP90 chaperone/DNA topoisomerase II/histidine kinase"/>
    <property type="match status" value="1"/>
</dbReference>
<dbReference type="Proteomes" id="UP000054097">
    <property type="component" value="Unassembled WGS sequence"/>
</dbReference>
<dbReference type="AlphaFoldDB" id="A0A0C3BNH3"/>
<dbReference type="PRINTS" id="PR00344">
    <property type="entry name" value="BCTRLSENSOR"/>
</dbReference>
<dbReference type="PANTHER" id="PTHR43047:SF72">
    <property type="entry name" value="OSMOSENSING HISTIDINE PROTEIN KINASE SLN1"/>
    <property type="match status" value="1"/>
</dbReference>
<dbReference type="InterPro" id="IPR001789">
    <property type="entry name" value="Sig_transdc_resp-reg_receiver"/>
</dbReference>
<dbReference type="GO" id="GO:0005886">
    <property type="term" value="C:plasma membrane"/>
    <property type="evidence" value="ECO:0007669"/>
    <property type="project" value="TreeGrafter"/>
</dbReference>
<dbReference type="CDD" id="cd00082">
    <property type="entry name" value="HisKA"/>
    <property type="match status" value="1"/>
</dbReference>
<gene>
    <name evidence="9" type="ORF">M408DRAFT_310084</name>
</gene>
<dbReference type="SMART" id="SM00387">
    <property type="entry name" value="HATPase_c"/>
    <property type="match status" value="1"/>
</dbReference>
<dbReference type="InterPro" id="IPR004358">
    <property type="entry name" value="Sig_transdc_His_kin-like_C"/>
</dbReference>
<evidence type="ECO:0000256" key="1">
    <source>
        <dbReference type="ARBA" id="ARBA00000085"/>
    </source>
</evidence>
<dbReference type="STRING" id="933852.A0A0C3BNH3"/>
<dbReference type="SUPFAM" id="SSF55781">
    <property type="entry name" value="GAF domain-like"/>
    <property type="match status" value="1"/>
</dbReference>
<dbReference type="Pfam" id="PF01590">
    <property type="entry name" value="GAF"/>
    <property type="match status" value="1"/>
</dbReference>
<dbReference type="Pfam" id="PF00512">
    <property type="entry name" value="HisKA"/>
    <property type="match status" value="1"/>
</dbReference>
<keyword evidence="3 6" id="KW-0597">Phosphoprotein</keyword>
<reference evidence="9 10" key="1">
    <citation type="submission" date="2014-04" db="EMBL/GenBank/DDBJ databases">
        <authorList>
            <consortium name="DOE Joint Genome Institute"/>
            <person name="Kuo A."/>
            <person name="Zuccaro A."/>
            <person name="Kohler A."/>
            <person name="Nagy L.G."/>
            <person name="Floudas D."/>
            <person name="Copeland A."/>
            <person name="Barry K.W."/>
            <person name="Cichocki N."/>
            <person name="Veneault-Fourrey C."/>
            <person name="LaButti K."/>
            <person name="Lindquist E.A."/>
            <person name="Lipzen A."/>
            <person name="Lundell T."/>
            <person name="Morin E."/>
            <person name="Murat C."/>
            <person name="Sun H."/>
            <person name="Tunlid A."/>
            <person name="Henrissat B."/>
            <person name="Grigoriev I.V."/>
            <person name="Hibbett D.S."/>
            <person name="Martin F."/>
            <person name="Nordberg H.P."/>
            <person name="Cantor M.N."/>
            <person name="Hua S.X."/>
        </authorList>
    </citation>
    <scope>NUCLEOTIDE SEQUENCE [LARGE SCALE GENOMIC DNA]</scope>
    <source>
        <strain evidence="9 10">MAFF 305830</strain>
    </source>
</reference>
<evidence type="ECO:0000313" key="9">
    <source>
        <dbReference type="EMBL" id="KIM33619.1"/>
    </source>
</evidence>
<evidence type="ECO:0000256" key="4">
    <source>
        <dbReference type="ARBA" id="ARBA00022679"/>
    </source>
</evidence>
<dbReference type="InterPro" id="IPR005467">
    <property type="entry name" value="His_kinase_dom"/>
</dbReference>
<comment type="catalytic activity">
    <reaction evidence="1">
        <text>ATP + protein L-histidine = ADP + protein N-phospho-L-histidine.</text>
        <dbReference type="EC" id="2.7.13.3"/>
    </reaction>
</comment>
<dbReference type="InterPro" id="IPR003661">
    <property type="entry name" value="HisK_dim/P_dom"/>
</dbReference>
<feature type="modified residue" description="4-aspartylphosphate" evidence="6">
    <location>
        <position position="886"/>
    </location>
</feature>
<dbReference type="Gene3D" id="3.30.450.40">
    <property type="match status" value="1"/>
</dbReference>
<evidence type="ECO:0000256" key="6">
    <source>
        <dbReference type="PROSITE-ProRule" id="PRU00169"/>
    </source>
</evidence>
<evidence type="ECO:0000256" key="2">
    <source>
        <dbReference type="ARBA" id="ARBA00012438"/>
    </source>
</evidence>
<dbReference type="SMART" id="SM00448">
    <property type="entry name" value="REC"/>
    <property type="match status" value="1"/>
</dbReference>
<organism evidence="9 10">
    <name type="scientific">Serendipita vermifera MAFF 305830</name>
    <dbReference type="NCBI Taxonomy" id="933852"/>
    <lineage>
        <taxon>Eukaryota</taxon>
        <taxon>Fungi</taxon>
        <taxon>Dikarya</taxon>
        <taxon>Basidiomycota</taxon>
        <taxon>Agaricomycotina</taxon>
        <taxon>Agaricomycetes</taxon>
        <taxon>Sebacinales</taxon>
        <taxon>Serendipitaceae</taxon>
        <taxon>Serendipita</taxon>
    </lineage>
</organism>
<evidence type="ECO:0000256" key="5">
    <source>
        <dbReference type="ARBA" id="ARBA00022777"/>
    </source>
</evidence>
<keyword evidence="10" id="KW-1185">Reference proteome</keyword>
<proteinExistence type="predicted"/>
<dbReference type="InterPro" id="IPR036097">
    <property type="entry name" value="HisK_dim/P_sf"/>
</dbReference>
<dbReference type="SMART" id="SM00388">
    <property type="entry name" value="HisKA"/>
    <property type="match status" value="1"/>
</dbReference>
<dbReference type="Pfam" id="PF00072">
    <property type="entry name" value="Response_reg"/>
    <property type="match status" value="1"/>
</dbReference>
<dbReference type="InterPro" id="IPR036890">
    <property type="entry name" value="HATPase_C_sf"/>
</dbReference>
<dbReference type="GO" id="GO:0000155">
    <property type="term" value="F:phosphorelay sensor kinase activity"/>
    <property type="evidence" value="ECO:0007669"/>
    <property type="project" value="InterPro"/>
</dbReference>
<feature type="domain" description="Response regulatory" evidence="8">
    <location>
        <begin position="834"/>
        <end position="965"/>
    </location>
</feature>
<dbReference type="PANTHER" id="PTHR43047">
    <property type="entry name" value="TWO-COMPONENT HISTIDINE PROTEIN KINASE"/>
    <property type="match status" value="1"/>
</dbReference>
<feature type="domain" description="Histidine kinase" evidence="7">
    <location>
        <begin position="398"/>
        <end position="645"/>
    </location>
</feature>
<protein>
    <recommendedName>
        <fullName evidence="2">histidine kinase</fullName>
        <ecNumber evidence="2">2.7.13.3</ecNumber>
    </recommendedName>
</protein>
<name>A0A0C3BNH3_SERVB</name>
<dbReference type="Gene3D" id="1.10.287.130">
    <property type="match status" value="1"/>
</dbReference>
<dbReference type="HOGENOM" id="CLU_000445_114_44_1"/>
<dbReference type="CDD" id="cd17546">
    <property type="entry name" value="REC_hyHK_CKI1_RcsC-like"/>
    <property type="match status" value="1"/>
</dbReference>
<keyword evidence="4" id="KW-0808">Transferase</keyword>
<accession>A0A0C3BNH3</accession>